<feature type="transmembrane region" description="Helical" evidence="1">
    <location>
        <begin position="56"/>
        <end position="77"/>
    </location>
</feature>
<sequence length="103" mass="10828">MRSTHASGTAGRPPANFAVAMTIPRLAARLHSAMLLLAGVALTLAGMAWLSRLDPGVGYLGSVALPMLLIGAGQGLASWEPGASVLRDWLLRLLESRGRRSPR</sequence>
<dbReference type="AlphaFoldDB" id="A0A4R4YHD7"/>
<organism evidence="2 3">
    <name type="scientific">Saccharopolyspora elongata</name>
    <dbReference type="NCBI Taxonomy" id="2530387"/>
    <lineage>
        <taxon>Bacteria</taxon>
        <taxon>Bacillati</taxon>
        <taxon>Actinomycetota</taxon>
        <taxon>Actinomycetes</taxon>
        <taxon>Pseudonocardiales</taxon>
        <taxon>Pseudonocardiaceae</taxon>
        <taxon>Saccharopolyspora</taxon>
    </lineage>
</organism>
<feature type="transmembrane region" description="Helical" evidence="1">
    <location>
        <begin position="30"/>
        <end position="50"/>
    </location>
</feature>
<proteinExistence type="predicted"/>
<keyword evidence="1" id="KW-1133">Transmembrane helix</keyword>
<reference evidence="2 3" key="1">
    <citation type="submission" date="2019-03" db="EMBL/GenBank/DDBJ databases">
        <title>Draft genome sequences of novel Actinobacteria.</title>
        <authorList>
            <person name="Sahin N."/>
            <person name="Ay H."/>
            <person name="Saygin H."/>
        </authorList>
    </citation>
    <scope>NUCLEOTIDE SEQUENCE [LARGE SCALE GENOMIC DNA]</scope>
    <source>
        <strain evidence="2 3">7K502</strain>
    </source>
</reference>
<dbReference type="Proteomes" id="UP000294947">
    <property type="component" value="Unassembled WGS sequence"/>
</dbReference>
<keyword evidence="1" id="KW-0472">Membrane</keyword>
<dbReference type="EMBL" id="SMKW01000034">
    <property type="protein sequence ID" value="TDD44213.1"/>
    <property type="molecule type" value="Genomic_DNA"/>
</dbReference>
<keyword evidence="3" id="KW-1185">Reference proteome</keyword>
<keyword evidence="1" id="KW-0812">Transmembrane</keyword>
<protein>
    <submittedName>
        <fullName evidence="2">Uncharacterized protein</fullName>
    </submittedName>
</protein>
<evidence type="ECO:0000256" key="1">
    <source>
        <dbReference type="SAM" id="Phobius"/>
    </source>
</evidence>
<gene>
    <name evidence="2" type="ORF">E1288_24065</name>
</gene>
<comment type="caution">
    <text evidence="2">The sequence shown here is derived from an EMBL/GenBank/DDBJ whole genome shotgun (WGS) entry which is preliminary data.</text>
</comment>
<dbReference type="OrthoDB" id="7375466at2"/>
<evidence type="ECO:0000313" key="2">
    <source>
        <dbReference type="EMBL" id="TDD44213.1"/>
    </source>
</evidence>
<accession>A0A4R4YHD7</accession>
<name>A0A4R4YHD7_9PSEU</name>
<dbReference type="RefSeq" id="WP_132488738.1">
    <property type="nucleotide sequence ID" value="NZ_SMKW01000034.1"/>
</dbReference>
<evidence type="ECO:0000313" key="3">
    <source>
        <dbReference type="Proteomes" id="UP000294947"/>
    </source>
</evidence>